<protein>
    <recommendedName>
        <fullName evidence="6">Major facilitator superfamily (MFS) profile domain-containing protein</fullName>
    </recommendedName>
</protein>
<sequence>MAIYGPLLSIYASKIFPTSIRASATATAWSANRVGSAFAPLALLPLLHSYGPLVVLATIAATLILNFALIQIFGPKGLAGKPLTA</sequence>
<gene>
    <name evidence="8" type="ORF">SAMN04488059_103128</name>
    <name evidence="7" type="ORF">WH91_09575</name>
</gene>
<comment type="subcellular location">
    <subcellularLocation>
        <location evidence="1">Membrane</location>
    </subcellularLocation>
</comment>
<keyword evidence="2 5" id="KW-0812">Transmembrane</keyword>
<reference evidence="7 9" key="1">
    <citation type="submission" date="2015-03" db="EMBL/GenBank/DDBJ databases">
        <authorList>
            <person name="Lepp D."/>
            <person name="Hassan Y.I."/>
            <person name="Li X.-Z."/>
            <person name="Zhou T."/>
        </authorList>
    </citation>
    <scope>NUCLEOTIDE SEQUENCE [LARGE SCALE GENOMIC DNA]</scope>
    <source>
        <strain evidence="7 9">Cr7-05</strain>
    </source>
</reference>
<evidence type="ECO:0000313" key="10">
    <source>
        <dbReference type="Proteomes" id="UP000182258"/>
    </source>
</evidence>
<dbReference type="STRING" id="728005.SAMN04488059_103128"/>
<dbReference type="EMBL" id="LAPV01000093">
    <property type="protein sequence ID" value="KKC33275.1"/>
    <property type="molecule type" value="Genomic_DNA"/>
</dbReference>
<dbReference type="Proteomes" id="UP000182258">
    <property type="component" value="Unassembled WGS sequence"/>
</dbReference>
<evidence type="ECO:0000256" key="4">
    <source>
        <dbReference type="ARBA" id="ARBA00023136"/>
    </source>
</evidence>
<evidence type="ECO:0000256" key="2">
    <source>
        <dbReference type="ARBA" id="ARBA00022692"/>
    </source>
</evidence>
<dbReference type="EMBL" id="FOMB01000003">
    <property type="protein sequence ID" value="SFC24365.1"/>
    <property type="molecule type" value="Genomic_DNA"/>
</dbReference>
<reference evidence="8 10" key="2">
    <citation type="submission" date="2016-10" db="EMBL/GenBank/DDBJ databases">
        <authorList>
            <person name="de Groot N.N."/>
        </authorList>
    </citation>
    <scope>NUCLEOTIDE SEQUENCE [LARGE SCALE GENOMIC DNA]</scope>
    <source>
        <strain evidence="8 10">CGMCC 1.10210</strain>
    </source>
</reference>
<evidence type="ECO:0000256" key="3">
    <source>
        <dbReference type="ARBA" id="ARBA00022989"/>
    </source>
</evidence>
<dbReference type="RefSeq" id="WP_046170760.1">
    <property type="nucleotide sequence ID" value="NZ_FOMB01000003.1"/>
</dbReference>
<keyword evidence="9" id="KW-1185">Reference proteome</keyword>
<feature type="domain" description="Major facilitator superfamily (MFS) profile" evidence="6">
    <location>
        <begin position="1"/>
        <end position="78"/>
    </location>
</feature>
<dbReference type="SUPFAM" id="SSF103473">
    <property type="entry name" value="MFS general substrate transporter"/>
    <property type="match status" value="1"/>
</dbReference>
<evidence type="ECO:0000313" key="9">
    <source>
        <dbReference type="Proteomes" id="UP000033519"/>
    </source>
</evidence>
<evidence type="ECO:0000313" key="8">
    <source>
        <dbReference type="EMBL" id="SFC24365.1"/>
    </source>
</evidence>
<evidence type="ECO:0000259" key="6">
    <source>
        <dbReference type="PROSITE" id="PS50850"/>
    </source>
</evidence>
<dbReference type="GO" id="GO:0022857">
    <property type="term" value="F:transmembrane transporter activity"/>
    <property type="evidence" value="ECO:0007669"/>
    <property type="project" value="InterPro"/>
</dbReference>
<dbReference type="PROSITE" id="PS50850">
    <property type="entry name" value="MFS"/>
    <property type="match status" value="1"/>
</dbReference>
<evidence type="ECO:0000256" key="5">
    <source>
        <dbReference type="SAM" id="Phobius"/>
    </source>
</evidence>
<proteinExistence type="predicted"/>
<dbReference type="InterPro" id="IPR005828">
    <property type="entry name" value="MFS_sugar_transport-like"/>
</dbReference>
<keyword evidence="4 5" id="KW-0472">Membrane</keyword>
<evidence type="ECO:0000313" key="7">
    <source>
        <dbReference type="EMBL" id="KKC33275.1"/>
    </source>
</evidence>
<name>A0A0F5PXD7_9HYPH</name>
<dbReference type="InterPro" id="IPR036259">
    <property type="entry name" value="MFS_trans_sf"/>
</dbReference>
<dbReference type="Proteomes" id="UP000033519">
    <property type="component" value="Unassembled WGS sequence"/>
</dbReference>
<organism evidence="8 10">
    <name type="scientific">Devosia psychrophila</name>
    <dbReference type="NCBI Taxonomy" id="728005"/>
    <lineage>
        <taxon>Bacteria</taxon>
        <taxon>Pseudomonadati</taxon>
        <taxon>Pseudomonadota</taxon>
        <taxon>Alphaproteobacteria</taxon>
        <taxon>Hyphomicrobiales</taxon>
        <taxon>Devosiaceae</taxon>
        <taxon>Devosia</taxon>
    </lineage>
</organism>
<dbReference type="PATRIC" id="fig|728005.3.peg.4640"/>
<accession>A0A0F5PXD7</accession>
<dbReference type="GO" id="GO:0016020">
    <property type="term" value="C:membrane"/>
    <property type="evidence" value="ECO:0007669"/>
    <property type="project" value="UniProtKB-SubCell"/>
</dbReference>
<feature type="transmembrane region" description="Helical" evidence="5">
    <location>
        <begin position="50"/>
        <end position="73"/>
    </location>
</feature>
<dbReference type="InterPro" id="IPR020846">
    <property type="entry name" value="MFS_dom"/>
</dbReference>
<keyword evidence="3 5" id="KW-1133">Transmembrane helix</keyword>
<dbReference type="Pfam" id="PF00083">
    <property type="entry name" value="Sugar_tr"/>
    <property type="match status" value="1"/>
</dbReference>
<dbReference type="AlphaFoldDB" id="A0A0F5PXD7"/>
<evidence type="ECO:0000256" key="1">
    <source>
        <dbReference type="ARBA" id="ARBA00004370"/>
    </source>
</evidence>
<dbReference type="Gene3D" id="1.20.1250.20">
    <property type="entry name" value="MFS general substrate transporter like domains"/>
    <property type="match status" value="1"/>
</dbReference>